<gene>
    <name evidence="3" type="ORF">FRX48_05489</name>
</gene>
<dbReference type="SUPFAM" id="SSF51735">
    <property type="entry name" value="NAD(P)-binding Rossmann-fold domains"/>
    <property type="match status" value="1"/>
</dbReference>
<dbReference type="GO" id="GO:0016491">
    <property type="term" value="F:oxidoreductase activity"/>
    <property type="evidence" value="ECO:0007669"/>
    <property type="project" value="UniProtKB-KW"/>
</dbReference>
<name>A0A5M8PQA1_9LECA</name>
<reference evidence="3 4" key="1">
    <citation type="submission" date="2019-09" db="EMBL/GenBank/DDBJ databases">
        <title>The hologenome of the rock-dwelling lichen Lasallia pustulata.</title>
        <authorList>
            <person name="Greshake Tzovaras B."/>
            <person name="Segers F."/>
            <person name="Bicker A."/>
            <person name="Dal Grande F."/>
            <person name="Otte J."/>
            <person name="Hankeln T."/>
            <person name="Schmitt I."/>
            <person name="Ebersberger I."/>
        </authorList>
    </citation>
    <scope>NUCLEOTIDE SEQUENCE [LARGE SCALE GENOMIC DNA]</scope>
    <source>
        <strain evidence="3">A1-1</strain>
    </source>
</reference>
<dbReference type="EMBL" id="VXIT01000008">
    <property type="protein sequence ID" value="KAA6411177.1"/>
    <property type="molecule type" value="Genomic_DNA"/>
</dbReference>
<feature type="region of interest" description="Disordered" evidence="2">
    <location>
        <begin position="278"/>
        <end position="303"/>
    </location>
</feature>
<dbReference type="InterPro" id="IPR036291">
    <property type="entry name" value="NAD(P)-bd_dom_sf"/>
</dbReference>
<protein>
    <submittedName>
        <fullName evidence="3">Short-chain dehydrogenase reductase SDR</fullName>
    </submittedName>
</protein>
<dbReference type="OrthoDB" id="2898509at2759"/>
<evidence type="ECO:0000313" key="3">
    <source>
        <dbReference type="EMBL" id="KAA6411177.1"/>
    </source>
</evidence>
<dbReference type="AlphaFoldDB" id="A0A5M8PQA1"/>
<evidence type="ECO:0000256" key="2">
    <source>
        <dbReference type="SAM" id="MobiDB-lite"/>
    </source>
</evidence>
<dbReference type="Pfam" id="PF00106">
    <property type="entry name" value="adh_short"/>
    <property type="match status" value="1"/>
</dbReference>
<dbReference type="Proteomes" id="UP000324767">
    <property type="component" value="Unassembled WGS sequence"/>
</dbReference>
<dbReference type="PANTHER" id="PTHR47534:SF3">
    <property type="entry name" value="ALCOHOL DEHYDROGENASE-LIKE C-TERMINAL DOMAIN-CONTAINING PROTEIN"/>
    <property type="match status" value="1"/>
</dbReference>
<accession>A0A5M8PQA1</accession>
<keyword evidence="1" id="KW-0560">Oxidoreductase</keyword>
<dbReference type="InterPro" id="IPR052228">
    <property type="entry name" value="Sec_Metab_Biosynth_Oxidored"/>
</dbReference>
<organism evidence="3 4">
    <name type="scientific">Lasallia pustulata</name>
    <dbReference type="NCBI Taxonomy" id="136370"/>
    <lineage>
        <taxon>Eukaryota</taxon>
        <taxon>Fungi</taxon>
        <taxon>Dikarya</taxon>
        <taxon>Ascomycota</taxon>
        <taxon>Pezizomycotina</taxon>
        <taxon>Lecanoromycetes</taxon>
        <taxon>OSLEUM clade</taxon>
        <taxon>Umbilicariomycetidae</taxon>
        <taxon>Umbilicariales</taxon>
        <taxon>Umbilicariaceae</taxon>
        <taxon>Lasallia</taxon>
    </lineage>
</organism>
<evidence type="ECO:0000313" key="4">
    <source>
        <dbReference type="Proteomes" id="UP000324767"/>
    </source>
</evidence>
<dbReference type="InterPro" id="IPR002347">
    <property type="entry name" value="SDR_fam"/>
</dbReference>
<comment type="caution">
    <text evidence="3">The sequence shown here is derived from an EMBL/GenBank/DDBJ whole genome shotgun (WGS) entry which is preliminary data.</text>
</comment>
<dbReference type="PANTHER" id="PTHR47534">
    <property type="entry name" value="YALI0E05731P"/>
    <property type="match status" value="1"/>
</dbReference>
<proteinExistence type="predicted"/>
<sequence length="339" mass="36143">MLSLPDIQSSNSRIASALPPGLVAVFVGATSGIGETTLKQFAKHTRQPHAYFVGRSQEAGDRIAAECKALNSDGQYIFVKADTSLIHTVDDVCRDIKSKEKAVNLLFLSTGTLLGGTKTSEGLHYIAALVTYSRTRFIVNLLPLLQQATALRRVVSVFAAGKEGPVDTSDFQGWKVPILSQRGQASSLVTLSLEALAKKAPDVSFIHDFPGPVKTNLVRGGEGAAIYVLNVVFKVIGPLVNTPIQESGERHLFLATSARYPAGMSGDATSGVPMTGGVELARGTNGKSGSGVYSVDQDGESAGPKMEELLTKLRKEGVVEKMWKDTEEHFKRITGLEAA</sequence>
<evidence type="ECO:0000256" key="1">
    <source>
        <dbReference type="ARBA" id="ARBA00023002"/>
    </source>
</evidence>
<dbReference type="Gene3D" id="3.40.50.720">
    <property type="entry name" value="NAD(P)-binding Rossmann-like Domain"/>
    <property type="match status" value="1"/>
</dbReference>